<evidence type="ECO:0000256" key="2">
    <source>
        <dbReference type="ARBA" id="ARBA00022499"/>
    </source>
</evidence>
<organism evidence="8 9">
    <name type="scientific">Xylona heveae (strain CBS 132557 / TC161)</name>
    <dbReference type="NCBI Taxonomy" id="1328760"/>
    <lineage>
        <taxon>Eukaryota</taxon>
        <taxon>Fungi</taxon>
        <taxon>Dikarya</taxon>
        <taxon>Ascomycota</taxon>
        <taxon>Pezizomycotina</taxon>
        <taxon>Xylonomycetes</taxon>
        <taxon>Xylonales</taxon>
        <taxon>Xylonaceae</taxon>
        <taxon>Xylona</taxon>
    </lineage>
</organism>
<dbReference type="SMART" id="SM00182">
    <property type="entry name" value="CULLIN"/>
    <property type="match status" value="1"/>
</dbReference>
<keyword evidence="8" id="KW-0436">Ligase</keyword>
<dbReference type="STRING" id="1328760.A0A165GN94"/>
<protein>
    <submittedName>
        <fullName evidence="8">SCF ubiquitin ligase subunit CulC</fullName>
    </submittedName>
</protein>
<dbReference type="SUPFAM" id="SSF46785">
    <property type="entry name" value="Winged helix' DNA-binding domain"/>
    <property type="match status" value="1"/>
</dbReference>
<dbReference type="InParanoid" id="A0A165GN94"/>
<dbReference type="EMBL" id="KV407459">
    <property type="protein sequence ID" value="KZF22396.1"/>
    <property type="molecule type" value="Genomic_DNA"/>
</dbReference>
<dbReference type="SUPFAM" id="SSF75632">
    <property type="entry name" value="Cullin homology domain"/>
    <property type="match status" value="1"/>
</dbReference>
<name>A0A165GN94_XYLHT</name>
<dbReference type="OrthoDB" id="27073at2759"/>
<dbReference type="GeneID" id="28900340"/>
<sequence length="833" mass="94962">MLTGRGRGKIRAPRRGLSTPGDNVDFDSMWAVLASSLREIHTKNASKLSFEELYRNAYKLVLKKKGEALYEKVKQFEHDWLSTEVRGRIRSSLTGGLLTGAAGSISGMTANERRVAGEKFMKALKSAWEDHNLCMNMTTDVLMYMDRVYCTDNRRPSIFAASMALFRDCVLRSPLVAEDPTTVAMILNSVILDQVRMEREGDIIDKNLIRSCAYMLEGLYETEEEEESTKLYLTSFEPDFLDESRVFYKAEGASHLRSSDAGTYCRHTRKRISEEQDRCRSTLSPLTAPKITSVVEDELIKRNIREVIDMEGSGVEHMLDNDRIGELELVYELNARVDPKKEELRRALQKRVVELGSDVNNAAINSSQAPPPQPPEVNGETRGKGDAKPPAERPVNQQTAAAIKWVDDVLQLKDKYDNIWIRAFGSDQGLQTALTRSFSDFINAFPRSSEYISLFLDENLKKGLKGKTENEVDAVLEKAITLLRYIQDKDMFERYYKKHLCRRLLMGKSVSGDVERQMISRMKMEVGNHFTQKLEGMFKDMTVSEDLTSSFKDKIAKLGDPDQKRIELAINVLTSTMWPLEAMAPSTSGEEGRARCIFPQAVERVKQSFEKFYMEKHNGRVLTWQANMGTADVRATFPKVPGKESSKERRHELNVSTYAMVILLLFNDLPPGESYTFEDVQGRTNIPTNELIRNLQSLAVAPKTRILIKEPMSKDIKPTDQFYFNENFHSKFLKIKVGVVSSGNKVEGTEERKETEKKNNDSRGGTIEAAIVRTMKQRKELSHQQLITEVITQLASRFVPDVNMVKKRIESLIEREYLERVEDAERPAYRYLA</sequence>
<dbReference type="FunFam" id="1.20.1310.10:FF:000001">
    <property type="entry name" value="Cullin 3"/>
    <property type="match status" value="1"/>
</dbReference>
<dbReference type="FunFam" id="1.20.1310.10:FF:000036">
    <property type="entry name" value="SCF ubiquitin ligase subunit CulC, putative"/>
    <property type="match status" value="1"/>
</dbReference>
<dbReference type="InterPro" id="IPR001373">
    <property type="entry name" value="Cullin_N"/>
</dbReference>
<feature type="domain" description="Cullin family profile" evidence="7">
    <location>
        <begin position="447"/>
        <end position="699"/>
    </location>
</feature>
<dbReference type="InterPro" id="IPR036390">
    <property type="entry name" value="WH_DNA-bd_sf"/>
</dbReference>
<proteinExistence type="inferred from homology"/>
<evidence type="ECO:0000256" key="1">
    <source>
        <dbReference type="ARBA" id="ARBA00006019"/>
    </source>
</evidence>
<dbReference type="Gene3D" id="3.30.230.130">
    <property type="entry name" value="Cullin, Chain C, Domain 2"/>
    <property type="match status" value="1"/>
</dbReference>
<dbReference type="GO" id="GO:0031625">
    <property type="term" value="F:ubiquitin protein ligase binding"/>
    <property type="evidence" value="ECO:0007669"/>
    <property type="project" value="InterPro"/>
</dbReference>
<dbReference type="Pfam" id="PF00888">
    <property type="entry name" value="Cullin"/>
    <property type="match status" value="1"/>
</dbReference>
<dbReference type="FunFam" id="1.20.1310.10:FF:000002">
    <property type="entry name" value="cullin-3 isoform X1"/>
    <property type="match status" value="1"/>
</dbReference>
<keyword evidence="9" id="KW-1185">Reference proteome</keyword>
<dbReference type="InterPro" id="IPR016159">
    <property type="entry name" value="Cullin_repeat-like_dom_sf"/>
</dbReference>
<dbReference type="InterPro" id="IPR036388">
    <property type="entry name" value="WH-like_DNA-bd_sf"/>
</dbReference>
<dbReference type="SMART" id="SM00884">
    <property type="entry name" value="Cullin_Nedd8"/>
    <property type="match status" value="1"/>
</dbReference>
<evidence type="ECO:0000313" key="8">
    <source>
        <dbReference type="EMBL" id="KZF22396.1"/>
    </source>
</evidence>
<comment type="similarity">
    <text evidence="1 4 5">Belongs to the cullin family.</text>
</comment>
<evidence type="ECO:0000259" key="7">
    <source>
        <dbReference type="PROSITE" id="PS50069"/>
    </source>
</evidence>
<dbReference type="InterPro" id="IPR019559">
    <property type="entry name" value="Cullin_neddylation_domain"/>
</dbReference>
<feature type="region of interest" description="Disordered" evidence="6">
    <location>
        <begin position="362"/>
        <end position="398"/>
    </location>
</feature>
<accession>A0A165GN94</accession>
<evidence type="ECO:0000256" key="6">
    <source>
        <dbReference type="SAM" id="MobiDB-lite"/>
    </source>
</evidence>
<dbReference type="FunFam" id="1.20.1310.10:FF:000061">
    <property type="entry name" value="Related to cullulin 3"/>
    <property type="match status" value="1"/>
</dbReference>
<dbReference type="InterPro" id="IPR036317">
    <property type="entry name" value="Cullin_homology_sf"/>
</dbReference>
<gene>
    <name evidence="8" type="ORF">L228DRAFT_268863</name>
</gene>
<dbReference type="Gene3D" id="1.10.10.10">
    <property type="entry name" value="Winged helix-like DNA-binding domain superfamily/Winged helix DNA-binding domain"/>
    <property type="match status" value="1"/>
</dbReference>
<dbReference type="SUPFAM" id="SSF74788">
    <property type="entry name" value="Cullin repeat-like"/>
    <property type="match status" value="1"/>
</dbReference>
<keyword evidence="2" id="KW-1017">Isopeptide bond</keyword>
<dbReference type="PANTHER" id="PTHR11932">
    <property type="entry name" value="CULLIN"/>
    <property type="match status" value="1"/>
</dbReference>
<dbReference type="PROSITE" id="PS50069">
    <property type="entry name" value="CULLIN_2"/>
    <property type="match status" value="1"/>
</dbReference>
<evidence type="ECO:0000313" key="9">
    <source>
        <dbReference type="Proteomes" id="UP000076632"/>
    </source>
</evidence>
<keyword evidence="3" id="KW-0832">Ubl conjugation</keyword>
<dbReference type="InterPro" id="IPR059120">
    <property type="entry name" value="Cullin-like_AB"/>
</dbReference>
<evidence type="ECO:0000256" key="3">
    <source>
        <dbReference type="ARBA" id="ARBA00022843"/>
    </source>
</evidence>
<feature type="compositionally biased region" description="Basic and acidic residues" evidence="6">
    <location>
        <begin position="747"/>
        <end position="761"/>
    </location>
</feature>
<dbReference type="Pfam" id="PF26557">
    <property type="entry name" value="Cullin_AB"/>
    <property type="match status" value="1"/>
</dbReference>
<dbReference type="OMA" id="MFKDMTI"/>
<dbReference type="FunFam" id="1.10.10.10:FF:000014">
    <property type="entry name" value="Cullin 1"/>
    <property type="match status" value="1"/>
</dbReference>
<dbReference type="Proteomes" id="UP000076632">
    <property type="component" value="Unassembled WGS sequence"/>
</dbReference>
<dbReference type="AlphaFoldDB" id="A0A165GN94"/>
<dbReference type="Gene3D" id="1.20.1310.10">
    <property type="entry name" value="Cullin Repeats"/>
    <property type="match status" value="4"/>
</dbReference>
<dbReference type="GO" id="GO:0016874">
    <property type="term" value="F:ligase activity"/>
    <property type="evidence" value="ECO:0007669"/>
    <property type="project" value="UniProtKB-KW"/>
</dbReference>
<dbReference type="FunCoup" id="A0A165GN94">
    <property type="interactions" value="782"/>
</dbReference>
<dbReference type="InterPro" id="IPR016158">
    <property type="entry name" value="Cullin_homology"/>
</dbReference>
<dbReference type="RefSeq" id="XP_018187951.1">
    <property type="nucleotide sequence ID" value="XM_018335203.1"/>
</dbReference>
<dbReference type="InterPro" id="IPR045093">
    <property type="entry name" value="Cullin"/>
</dbReference>
<dbReference type="GO" id="GO:0006511">
    <property type="term" value="P:ubiquitin-dependent protein catabolic process"/>
    <property type="evidence" value="ECO:0007669"/>
    <property type="project" value="InterPro"/>
</dbReference>
<dbReference type="Pfam" id="PF10557">
    <property type="entry name" value="Cullin_Nedd8"/>
    <property type="match status" value="1"/>
</dbReference>
<dbReference type="FunFam" id="3.30.230.130:FF:000011">
    <property type="entry name" value="SCF ubiquitin ligase subunit CulC, putative"/>
    <property type="match status" value="1"/>
</dbReference>
<feature type="region of interest" description="Disordered" evidence="6">
    <location>
        <begin position="744"/>
        <end position="764"/>
    </location>
</feature>
<feature type="compositionally biased region" description="Basic and acidic residues" evidence="6">
    <location>
        <begin position="379"/>
        <end position="391"/>
    </location>
</feature>
<reference evidence="8 9" key="1">
    <citation type="journal article" date="2016" name="Fungal Biol.">
        <title>The genome of Xylona heveae provides a window into fungal endophytism.</title>
        <authorList>
            <person name="Gazis R."/>
            <person name="Kuo A."/>
            <person name="Riley R."/>
            <person name="LaButti K."/>
            <person name="Lipzen A."/>
            <person name="Lin J."/>
            <person name="Amirebrahimi M."/>
            <person name="Hesse C.N."/>
            <person name="Spatafora J.W."/>
            <person name="Henrissat B."/>
            <person name="Hainaut M."/>
            <person name="Grigoriev I.V."/>
            <person name="Hibbett D.S."/>
        </authorList>
    </citation>
    <scope>NUCLEOTIDE SEQUENCE [LARGE SCALE GENOMIC DNA]</scope>
    <source>
        <strain evidence="8 9">TC161</strain>
    </source>
</reference>
<evidence type="ECO:0000256" key="5">
    <source>
        <dbReference type="RuleBase" id="RU003829"/>
    </source>
</evidence>
<evidence type="ECO:0000256" key="4">
    <source>
        <dbReference type="PROSITE-ProRule" id="PRU00330"/>
    </source>
</evidence>